<dbReference type="AlphaFoldDB" id="A0A7W7NUD9"/>
<comment type="similarity">
    <text evidence="3">Belongs to the HAD-like hydrolase superfamily. CbbY/CbbZ/Gph/YieH family.</text>
</comment>
<evidence type="ECO:0000256" key="3">
    <source>
        <dbReference type="ARBA" id="ARBA00006171"/>
    </source>
</evidence>
<gene>
    <name evidence="5" type="ORF">HNO88_000730</name>
</gene>
<evidence type="ECO:0000313" key="6">
    <source>
        <dbReference type="Proteomes" id="UP000555448"/>
    </source>
</evidence>
<dbReference type="SUPFAM" id="SSF56784">
    <property type="entry name" value="HAD-like"/>
    <property type="match status" value="1"/>
</dbReference>
<evidence type="ECO:0000256" key="4">
    <source>
        <dbReference type="ARBA" id="ARBA00013078"/>
    </source>
</evidence>
<dbReference type="EC" id="3.1.3.18" evidence="4"/>
<dbReference type="PANTHER" id="PTHR43434:SF1">
    <property type="entry name" value="PHOSPHOGLYCOLATE PHOSPHATASE"/>
    <property type="match status" value="1"/>
</dbReference>
<comment type="caution">
    <text evidence="5">The sequence shown here is derived from an EMBL/GenBank/DDBJ whole genome shotgun (WGS) entry which is preliminary data.</text>
</comment>
<dbReference type="SFLD" id="SFLDS00003">
    <property type="entry name" value="Haloacid_Dehalogenase"/>
    <property type="match status" value="1"/>
</dbReference>
<dbReference type="Gene3D" id="1.10.150.240">
    <property type="entry name" value="Putative phosphatase, domain 2"/>
    <property type="match status" value="1"/>
</dbReference>
<evidence type="ECO:0000256" key="1">
    <source>
        <dbReference type="ARBA" id="ARBA00000830"/>
    </source>
</evidence>
<dbReference type="InterPro" id="IPR023214">
    <property type="entry name" value="HAD_sf"/>
</dbReference>
<dbReference type="RefSeq" id="WP_184242700.1">
    <property type="nucleotide sequence ID" value="NZ_JACHLR010000002.1"/>
</dbReference>
<organism evidence="5 6">
    <name type="scientific">Novosphingobium chloroacetimidivorans</name>
    <dbReference type="NCBI Taxonomy" id="1428314"/>
    <lineage>
        <taxon>Bacteria</taxon>
        <taxon>Pseudomonadati</taxon>
        <taxon>Pseudomonadota</taxon>
        <taxon>Alphaproteobacteria</taxon>
        <taxon>Sphingomonadales</taxon>
        <taxon>Sphingomonadaceae</taxon>
        <taxon>Novosphingobium</taxon>
    </lineage>
</organism>
<dbReference type="InterPro" id="IPR050155">
    <property type="entry name" value="HAD-like_hydrolase_sf"/>
</dbReference>
<keyword evidence="6" id="KW-1185">Reference proteome</keyword>
<dbReference type="GO" id="GO:0005829">
    <property type="term" value="C:cytosol"/>
    <property type="evidence" value="ECO:0007669"/>
    <property type="project" value="TreeGrafter"/>
</dbReference>
<dbReference type="GO" id="GO:0006281">
    <property type="term" value="P:DNA repair"/>
    <property type="evidence" value="ECO:0007669"/>
    <property type="project" value="TreeGrafter"/>
</dbReference>
<dbReference type="Proteomes" id="UP000555448">
    <property type="component" value="Unassembled WGS sequence"/>
</dbReference>
<comment type="pathway">
    <text evidence="2">Organic acid metabolism; glycolate biosynthesis; glycolate from 2-phosphoglycolate: step 1/1.</text>
</comment>
<dbReference type="EMBL" id="JACHLR010000002">
    <property type="protein sequence ID" value="MBB4857423.1"/>
    <property type="molecule type" value="Genomic_DNA"/>
</dbReference>
<evidence type="ECO:0000313" key="5">
    <source>
        <dbReference type="EMBL" id="MBB4857423.1"/>
    </source>
</evidence>
<dbReference type="Pfam" id="PF13419">
    <property type="entry name" value="HAD_2"/>
    <property type="match status" value="1"/>
</dbReference>
<keyword evidence="5" id="KW-0378">Hydrolase</keyword>
<protein>
    <recommendedName>
        <fullName evidence="4">phosphoglycolate phosphatase</fullName>
        <ecNumber evidence="4">3.1.3.18</ecNumber>
    </recommendedName>
</protein>
<dbReference type="GO" id="GO:0008967">
    <property type="term" value="F:phosphoglycolate phosphatase activity"/>
    <property type="evidence" value="ECO:0007669"/>
    <property type="project" value="UniProtKB-EC"/>
</dbReference>
<dbReference type="Gene3D" id="3.40.50.1000">
    <property type="entry name" value="HAD superfamily/HAD-like"/>
    <property type="match status" value="1"/>
</dbReference>
<dbReference type="InterPro" id="IPR036412">
    <property type="entry name" value="HAD-like_sf"/>
</dbReference>
<dbReference type="PANTHER" id="PTHR43434">
    <property type="entry name" value="PHOSPHOGLYCOLATE PHOSPHATASE"/>
    <property type="match status" value="1"/>
</dbReference>
<evidence type="ECO:0000256" key="2">
    <source>
        <dbReference type="ARBA" id="ARBA00004818"/>
    </source>
</evidence>
<dbReference type="InterPro" id="IPR006439">
    <property type="entry name" value="HAD-SF_hydro_IA"/>
</dbReference>
<dbReference type="InterPro" id="IPR041492">
    <property type="entry name" value="HAD_2"/>
</dbReference>
<dbReference type="SFLD" id="SFLDG01129">
    <property type="entry name" value="C1.5:_HAD__Beta-PGM__Phosphata"/>
    <property type="match status" value="1"/>
</dbReference>
<accession>A0A7W7NUD9</accession>
<proteinExistence type="inferred from homology"/>
<comment type="catalytic activity">
    <reaction evidence="1">
        <text>2-phosphoglycolate + H2O = glycolate + phosphate</text>
        <dbReference type="Rhea" id="RHEA:14369"/>
        <dbReference type="ChEBI" id="CHEBI:15377"/>
        <dbReference type="ChEBI" id="CHEBI:29805"/>
        <dbReference type="ChEBI" id="CHEBI:43474"/>
        <dbReference type="ChEBI" id="CHEBI:58033"/>
        <dbReference type="EC" id="3.1.3.18"/>
    </reaction>
</comment>
<dbReference type="PRINTS" id="PR00413">
    <property type="entry name" value="HADHALOGNASE"/>
</dbReference>
<dbReference type="InterPro" id="IPR023198">
    <property type="entry name" value="PGP-like_dom2"/>
</dbReference>
<reference evidence="5 6" key="1">
    <citation type="submission" date="2020-08" db="EMBL/GenBank/DDBJ databases">
        <title>Functional genomics of gut bacteria from endangered species of beetles.</title>
        <authorList>
            <person name="Carlos-Shanley C."/>
        </authorList>
    </citation>
    <scope>NUCLEOTIDE SEQUENCE [LARGE SCALE GENOMIC DNA]</scope>
    <source>
        <strain evidence="5 6">S00245</strain>
    </source>
</reference>
<sequence length="226" mass="24699">MRGPAVIRQLIFDLDGTLVDSCSICVQILSGMLEDRGSDHRIDTVTARPWMSVGGAAMVAALLGPACGDPQREIIEFRARYRETVTPPEMLFDGVAEGLARLHDQGFTMAICSNKPQDLCEQVLRDTGIDGLFRTVTGLRPGLRAKPELDLLDATLSALRCMPGECLFIGDSEIDHHVADRAGIPFVFMSYGYAVPEYEPEESVSYDCFLAMSDSILRRALAARAA</sequence>
<name>A0A7W7NUD9_9SPHN</name>